<feature type="domain" description="Pirin N-terminal" evidence="8">
    <location>
        <begin position="9"/>
        <end position="119"/>
    </location>
</feature>
<dbReference type="GO" id="GO:0016491">
    <property type="term" value="F:oxidoreductase activity"/>
    <property type="evidence" value="ECO:0007669"/>
    <property type="project" value="InterPro"/>
</dbReference>
<sequence length="530" mass="57714">MIQVRKAHDRGHFNFGWLDTYHTFSFGDYHDPRHHNFRDLRVMNEDRVHPGQGFGMHPHRDMEIVTYVLSGALEHKDSMGNGSVLRPGEFQRMSAGTGIRHSEFNPSDSEPVHLYQIWLFPERKGIEPSYEQKAFPEADRAGRLQLVASHGGRDGSLAINQDAEIYLTTLDNDDTVSHAIEPGRGAWVQVLRGDAEVNNTRLTAGDGVAIDDESQVSITGTGIATLAGRVMLATIFLMSAVGNKIPNFTGVSEYMAAEGVPAPKFMLFGAIVFLIVGSLSVILGFKARVGAGLLFVFLVLATYFFHDFWTLTDPQEQQMQTIQFMKNLSIMGAMLFIMANGSGPLSLDAKLAGESDESSAVNTAVAARAAGAEVTQIDLSDFPLPIFDQDFEAEQGPPENAKKLKQMFIEHDGLLIASPEYNSSVTPVLKNTIDWVSRPAPDEPPLVAFTGKVATLMSASPGGLGGLRGLVHLRSILGNIGVIVLPDQMAVARAFEAFDEQGQLKDDKTQATIQNLGSGLADFLSKLRAE</sequence>
<dbReference type="CDD" id="cd20311">
    <property type="entry name" value="cupin_Yhhw_C"/>
    <property type="match status" value="1"/>
</dbReference>
<feature type="domain" description="Quercetin 2,3-dioxygenase C-terminal cupin" evidence="10">
    <location>
        <begin position="146"/>
        <end position="221"/>
    </location>
</feature>
<evidence type="ECO:0000256" key="7">
    <source>
        <dbReference type="SAM" id="Phobius"/>
    </source>
</evidence>
<evidence type="ECO:0000313" key="14">
    <source>
        <dbReference type="Proteomes" id="UP001152797"/>
    </source>
</evidence>
<dbReference type="InterPro" id="IPR041602">
    <property type="entry name" value="Quercetinase_C"/>
</dbReference>
<evidence type="ECO:0000259" key="10">
    <source>
        <dbReference type="Pfam" id="PF17954"/>
    </source>
</evidence>
<dbReference type="PANTHER" id="PTHR43212">
    <property type="entry name" value="QUERCETIN 2,3-DIOXYGENASE"/>
    <property type="match status" value="1"/>
</dbReference>
<evidence type="ECO:0000259" key="8">
    <source>
        <dbReference type="Pfam" id="PF02678"/>
    </source>
</evidence>
<organism evidence="11">
    <name type="scientific">Cladocopium goreaui</name>
    <dbReference type="NCBI Taxonomy" id="2562237"/>
    <lineage>
        <taxon>Eukaryota</taxon>
        <taxon>Sar</taxon>
        <taxon>Alveolata</taxon>
        <taxon>Dinophyceae</taxon>
        <taxon>Suessiales</taxon>
        <taxon>Symbiodiniaceae</taxon>
        <taxon>Cladocopium</taxon>
    </lineage>
</organism>
<feature type="domain" description="NADPH-dependent FMN reductase-like" evidence="9">
    <location>
        <begin position="366"/>
        <end position="494"/>
    </location>
</feature>
<evidence type="ECO:0000313" key="11">
    <source>
        <dbReference type="EMBL" id="CAI3971970.1"/>
    </source>
</evidence>
<keyword evidence="5 7" id="KW-0472">Membrane</keyword>
<reference evidence="12" key="2">
    <citation type="submission" date="2024-04" db="EMBL/GenBank/DDBJ databases">
        <authorList>
            <person name="Chen Y."/>
            <person name="Shah S."/>
            <person name="Dougan E. K."/>
            <person name="Thang M."/>
            <person name="Chan C."/>
        </authorList>
    </citation>
    <scope>NUCLEOTIDE SEQUENCE [LARGE SCALE GENOMIC DNA]</scope>
</reference>
<dbReference type="OrthoDB" id="10261807at2759"/>
<evidence type="ECO:0000256" key="4">
    <source>
        <dbReference type="ARBA" id="ARBA00022989"/>
    </source>
</evidence>
<dbReference type="EMBL" id="CAMXCT030000001">
    <property type="protein sequence ID" value="CAL4759282.1"/>
    <property type="molecule type" value="Genomic_DNA"/>
</dbReference>
<feature type="transmembrane region" description="Helical" evidence="7">
    <location>
        <begin position="226"/>
        <end position="245"/>
    </location>
</feature>
<evidence type="ECO:0000256" key="6">
    <source>
        <dbReference type="RuleBase" id="RU003457"/>
    </source>
</evidence>
<dbReference type="Gene3D" id="3.40.50.360">
    <property type="match status" value="1"/>
</dbReference>
<protein>
    <submittedName>
        <fullName evidence="13">Quercetin 2,3-dioxygenase sll1773 (Putative quercetinase) (Pirin-like protein sll1773)</fullName>
    </submittedName>
</protein>
<evidence type="ECO:0000256" key="5">
    <source>
        <dbReference type="ARBA" id="ARBA00023136"/>
    </source>
</evidence>
<evidence type="ECO:0000313" key="12">
    <source>
        <dbReference type="EMBL" id="CAL1125345.1"/>
    </source>
</evidence>
<dbReference type="InterPro" id="IPR029039">
    <property type="entry name" value="Flavoprotein-like_sf"/>
</dbReference>
<dbReference type="EMBL" id="CAMXCT010000001">
    <property type="protein sequence ID" value="CAI3971970.1"/>
    <property type="molecule type" value="Genomic_DNA"/>
</dbReference>
<dbReference type="InterPro" id="IPR011051">
    <property type="entry name" value="RmlC_Cupin_sf"/>
</dbReference>
<dbReference type="CDD" id="cd02910">
    <property type="entry name" value="cupin_Yhhw_N"/>
    <property type="match status" value="1"/>
</dbReference>
<keyword evidence="14" id="KW-1185">Reference proteome</keyword>
<evidence type="ECO:0000256" key="1">
    <source>
        <dbReference type="ARBA" id="ARBA00004141"/>
    </source>
</evidence>
<feature type="transmembrane region" description="Helical" evidence="7">
    <location>
        <begin position="292"/>
        <end position="312"/>
    </location>
</feature>
<gene>
    <name evidence="11" type="ORF">C1SCF055_LOCUS560</name>
</gene>
<dbReference type="SUPFAM" id="SSF51182">
    <property type="entry name" value="RmlC-like cupins"/>
    <property type="match status" value="1"/>
</dbReference>
<feature type="transmembrane region" description="Helical" evidence="7">
    <location>
        <begin position="265"/>
        <end position="285"/>
    </location>
</feature>
<proteinExistence type="inferred from homology"/>
<dbReference type="Pfam" id="PF07681">
    <property type="entry name" value="DoxX"/>
    <property type="match status" value="1"/>
</dbReference>
<keyword evidence="4 7" id="KW-1133">Transmembrane helix</keyword>
<dbReference type="Pfam" id="PF02678">
    <property type="entry name" value="Pirin"/>
    <property type="match status" value="1"/>
</dbReference>
<name>A0A9P1BFW3_9DINO</name>
<dbReference type="Pfam" id="PF17954">
    <property type="entry name" value="Pirin_C_2"/>
    <property type="match status" value="1"/>
</dbReference>
<dbReference type="AlphaFoldDB" id="A0A9P1BFW3"/>
<comment type="caution">
    <text evidence="11">The sequence shown here is derived from an EMBL/GenBank/DDBJ whole genome shotgun (WGS) entry which is preliminary data.</text>
</comment>
<dbReference type="Proteomes" id="UP001152797">
    <property type="component" value="Unassembled WGS sequence"/>
</dbReference>
<dbReference type="Pfam" id="PF03358">
    <property type="entry name" value="FMN_red"/>
    <property type="match status" value="1"/>
</dbReference>
<dbReference type="GO" id="GO:0016020">
    <property type="term" value="C:membrane"/>
    <property type="evidence" value="ECO:0007669"/>
    <property type="project" value="UniProtKB-SubCell"/>
</dbReference>
<evidence type="ECO:0000256" key="2">
    <source>
        <dbReference type="ARBA" id="ARBA00008416"/>
    </source>
</evidence>
<comment type="subcellular location">
    <subcellularLocation>
        <location evidence="1">Membrane</location>
        <topology evidence="1">Multi-pass membrane protein</topology>
    </subcellularLocation>
</comment>
<evidence type="ECO:0000256" key="3">
    <source>
        <dbReference type="ARBA" id="ARBA00022692"/>
    </source>
</evidence>
<dbReference type="InterPro" id="IPR014710">
    <property type="entry name" value="RmlC-like_jellyroll"/>
</dbReference>
<keyword evidence="3 7" id="KW-0812">Transmembrane</keyword>
<dbReference type="InterPro" id="IPR005025">
    <property type="entry name" value="FMN_Rdtase-like_dom"/>
</dbReference>
<reference evidence="11" key="1">
    <citation type="submission" date="2022-10" db="EMBL/GenBank/DDBJ databases">
        <authorList>
            <person name="Chen Y."/>
            <person name="Dougan E. K."/>
            <person name="Chan C."/>
            <person name="Rhodes N."/>
            <person name="Thang M."/>
        </authorList>
    </citation>
    <scope>NUCLEOTIDE SEQUENCE</scope>
</reference>
<dbReference type="PANTHER" id="PTHR43212:SF3">
    <property type="entry name" value="QUERCETIN 2,3-DIOXYGENASE"/>
    <property type="match status" value="1"/>
</dbReference>
<comment type="similarity">
    <text evidence="2 6">Belongs to the pirin family.</text>
</comment>
<dbReference type="InterPro" id="IPR012093">
    <property type="entry name" value="Pirin"/>
</dbReference>
<dbReference type="InterPro" id="IPR032808">
    <property type="entry name" value="DoxX"/>
</dbReference>
<dbReference type="Gene3D" id="2.60.120.10">
    <property type="entry name" value="Jelly Rolls"/>
    <property type="match status" value="2"/>
</dbReference>
<accession>A0A9P1BFW3</accession>
<evidence type="ECO:0000313" key="13">
    <source>
        <dbReference type="EMBL" id="CAL4759282.1"/>
    </source>
</evidence>
<dbReference type="InterPro" id="IPR003829">
    <property type="entry name" value="Pirin_N_dom"/>
</dbReference>
<evidence type="ECO:0000259" key="9">
    <source>
        <dbReference type="Pfam" id="PF03358"/>
    </source>
</evidence>
<dbReference type="EMBL" id="CAMXCT020000001">
    <property type="protein sequence ID" value="CAL1125345.1"/>
    <property type="molecule type" value="Genomic_DNA"/>
</dbReference>
<dbReference type="SUPFAM" id="SSF52218">
    <property type="entry name" value="Flavoproteins"/>
    <property type="match status" value="1"/>
</dbReference>